<dbReference type="EMBL" id="CP018135">
    <property type="protein sequence ID" value="APF41096.1"/>
    <property type="molecule type" value="Genomic_DNA"/>
</dbReference>
<dbReference type="Pfam" id="PF01451">
    <property type="entry name" value="LMWPc"/>
    <property type="match status" value="1"/>
</dbReference>
<proteinExistence type="predicted"/>
<dbReference type="AlphaFoldDB" id="A0A1L2ZPI4"/>
<dbReference type="Gene3D" id="3.40.50.2300">
    <property type="match status" value="1"/>
</dbReference>
<accession>A0A1L2ZPI4</accession>
<dbReference type="InterPro" id="IPR036196">
    <property type="entry name" value="Ptyr_pPase_sf"/>
</dbReference>
<feature type="domain" description="Phosphotyrosine protein phosphatase I" evidence="2">
    <location>
        <begin position="75"/>
        <end position="200"/>
    </location>
</feature>
<dbReference type="Proteomes" id="UP000183530">
    <property type="component" value="Chromosome"/>
</dbReference>
<dbReference type="SUPFAM" id="SSF52788">
    <property type="entry name" value="Phosphotyrosine protein phosphatases I"/>
    <property type="match status" value="1"/>
</dbReference>
<organism evidence="3 4">
    <name type="scientific">Neomicrococcus aestuarii</name>
    <dbReference type="NCBI Taxonomy" id="556325"/>
    <lineage>
        <taxon>Bacteria</taxon>
        <taxon>Bacillati</taxon>
        <taxon>Actinomycetota</taxon>
        <taxon>Actinomycetes</taxon>
        <taxon>Micrococcales</taxon>
        <taxon>Micrococcaceae</taxon>
        <taxon>Neomicrococcus</taxon>
    </lineage>
</organism>
<evidence type="ECO:0000313" key="3">
    <source>
        <dbReference type="EMBL" id="APF41096.1"/>
    </source>
</evidence>
<protein>
    <recommendedName>
        <fullName evidence="2">Phosphotyrosine protein phosphatase I domain-containing protein</fullName>
    </recommendedName>
</protein>
<dbReference type="OrthoDB" id="9799372at2"/>
<dbReference type="GO" id="GO:0046685">
    <property type="term" value="P:response to arsenic-containing substance"/>
    <property type="evidence" value="ECO:0007669"/>
    <property type="project" value="UniProtKB-KW"/>
</dbReference>
<sequence>METRRMLPRIAEHLTEKYGKLFSPEKIADVVNYSFATLDAQSKVKSHLFTTTEHFADQRLHALAISHGLIEGDKPRVLFVCPSNTGRSQIAAALMGRRTEGAVGTRSGGVNPGGHLHHRAVEVLQERGIDLSGMFPKPIDTDVHDAAEYVVAMGCLDQIVQRPDTTYIEWDIPLLAEKSVEEVREIVDLIERHVDEFTKELSTSARHAAA</sequence>
<dbReference type="InterPro" id="IPR048716">
    <property type="entry name" value="Phosphatase-like_N"/>
</dbReference>
<evidence type="ECO:0000256" key="1">
    <source>
        <dbReference type="ARBA" id="ARBA00022849"/>
    </source>
</evidence>
<gene>
    <name evidence="3" type="ORF">BHE16_08915</name>
</gene>
<evidence type="ECO:0000313" key="4">
    <source>
        <dbReference type="Proteomes" id="UP000183530"/>
    </source>
</evidence>
<keyword evidence="4" id="KW-1185">Reference proteome</keyword>
<dbReference type="PANTHER" id="PTHR43428">
    <property type="entry name" value="ARSENATE REDUCTASE"/>
    <property type="match status" value="1"/>
</dbReference>
<evidence type="ECO:0000259" key="2">
    <source>
        <dbReference type="SMART" id="SM00226"/>
    </source>
</evidence>
<dbReference type="Gene3D" id="1.10.8.1060">
    <property type="entry name" value="Corynebacterium glutamicum thioredoxin-dependent arsenate reductase, N-terminal domain"/>
    <property type="match status" value="1"/>
</dbReference>
<dbReference type="Pfam" id="PF21234">
    <property type="entry name" value="Phosphatase-like_N"/>
    <property type="match status" value="1"/>
</dbReference>
<keyword evidence="1" id="KW-0059">Arsenical resistance</keyword>
<name>A0A1L2ZPI4_9MICC</name>
<dbReference type="RefSeq" id="WP_071894567.1">
    <property type="nucleotide sequence ID" value="NZ_CP018135.1"/>
</dbReference>
<dbReference type="InterPro" id="IPR023485">
    <property type="entry name" value="Ptyr_pPase"/>
</dbReference>
<dbReference type="SMART" id="SM00226">
    <property type="entry name" value="LMWPc"/>
    <property type="match status" value="1"/>
</dbReference>
<dbReference type="PANTHER" id="PTHR43428:SF1">
    <property type="entry name" value="ARSENATE REDUCTASE"/>
    <property type="match status" value="1"/>
</dbReference>
<dbReference type="STRING" id="556325.BHE16_08915"/>
<dbReference type="KEGG" id="nae:BHE16_08915"/>
<reference evidence="3 4" key="1">
    <citation type="submission" date="2016-11" db="EMBL/GenBank/DDBJ databases">
        <title>Genome sequencing of Zhihengliuella aestuarii B18 antagonistic to Plasmodiophora brassicae.</title>
        <authorList>
            <person name="Luo Y."/>
        </authorList>
    </citation>
    <scope>NUCLEOTIDE SEQUENCE [LARGE SCALE GENOMIC DNA]</scope>
    <source>
        <strain evidence="3 4">B18</strain>
    </source>
</reference>
<dbReference type="NCBIfam" id="NF046112">
    <property type="entry name" value="MSMEG_6209_Nter"/>
    <property type="match status" value="1"/>
</dbReference>